<dbReference type="EMBL" id="HBUF01187664">
    <property type="protein sequence ID" value="CAG6657245.1"/>
    <property type="molecule type" value="Transcribed_RNA"/>
</dbReference>
<protein>
    <submittedName>
        <fullName evidence="6">AT-rich interactive domain-containing protein 2</fullName>
    </submittedName>
</protein>
<feature type="compositionally biased region" description="Low complexity" evidence="4">
    <location>
        <begin position="15"/>
        <end position="33"/>
    </location>
</feature>
<organism evidence="6">
    <name type="scientific">Cacopsylla melanoneura</name>
    <dbReference type="NCBI Taxonomy" id="428564"/>
    <lineage>
        <taxon>Eukaryota</taxon>
        <taxon>Metazoa</taxon>
        <taxon>Ecdysozoa</taxon>
        <taxon>Arthropoda</taxon>
        <taxon>Hexapoda</taxon>
        <taxon>Insecta</taxon>
        <taxon>Pterygota</taxon>
        <taxon>Neoptera</taxon>
        <taxon>Paraneoptera</taxon>
        <taxon>Hemiptera</taxon>
        <taxon>Sternorrhyncha</taxon>
        <taxon>Psylloidea</taxon>
        <taxon>Psyllidae</taxon>
        <taxon>Psyllinae</taxon>
        <taxon>Cacopsylla</taxon>
    </lineage>
</organism>
<reference evidence="6" key="1">
    <citation type="submission" date="2021-05" db="EMBL/GenBank/DDBJ databases">
        <authorList>
            <person name="Alioto T."/>
            <person name="Alioto T."/>
            <person name="Gomez Garrido J."/>
        </authorList>
    </citation>
    <scope>NUCLEOTIDE SEQUENCE</scope>
</reference>
<feature type="region of interest" description="Disordered" evidence="4">
    <location>
        <begin position="433"/>
        <end position="460"/>
    </location>
</feature>
<evidence type="ECO:0000259" key="5">
    <source>
        <dbReference type="PROSITE" id="PS00028"/>
    </source>
</evidence>
<feature type="compositionally biased region" description="Low complexity" evidence="4">
    <location>
        <begin position="337"/>
        <end position="351"/>
    </location>
</feature>
<feature type="region of interest" description="Disordered" evidence="4">
    <location>
        <begin position="169"/>
        <end position="188"/>
    </location>
</feature>
<name>A0A8D8WGE5_9HEMI</name>
<feature type="region of interest" description="Disordered" evidence="4">
    <location>
        <begin position="1"/>
        <end position="90"/>
    </location>
</feature>
<feature type="compositionally biased region" description="Low complexity" evidence="4">
    <location>
        <begin position="45"/>
        <end position="78"/>
    </location>
</feature>
<proteinExistence type="predicted"/>
<evidence type="ECO:0000313" key="6">
    <source>
        <dbReference type="EMBL" id="CAG6657245.1"/>
    </source>
</evidence>
<dbReference type="InterPro" id="IPR052406">
    <property type="entry name" value="Chromatin_Remodeling_Comp"/>
</dbReference>
<dbReference type="PANTHER" id="PTHR22970">
    <property type="entry name" value="AT-RICH INTERACTIVE DOMAIN-CONTAINING PROTEIN 2"/>
    <property type="match status" value="1"/>
</dbReference>
<feature type="domain" description="C2H2-type" evidence="5">
    <location>
        <begin position="560"/>
        <end position="583"/>
    </location>
</feature>
<dbReference type="AlphaFoldDB" id="A0A8D8WGE5"/>
<feature type="compositionally biased region" description="Gly residues" evidence="4">
    <location>
        <begin position="357"/>
        <end position="371"/>
    </location>
</feature>
<evidence type="ECO:0000256" key="2">
    <source>
        <dbReference type="ARBA" id="ARBA00023163"/>
    </source>
</evidence>
<evidence type="ECO:0000256" key="4">
    <source>
        <dbReference type="SAM" id="MobiDB-lite"/>
    </source>
</evidence>
<feature type="compositionally biased region" description="Polar residues" evidence="4">
    <location>
        <begin position="79"/>
        <end position="89"/>
    </location>
</feature>
<keyword evidence="1" id="KW-0805">Transcription regulation</keyword>
<keyword evidence="3" id="KW-0539">Nucleus</keyword>
<feature type="region of interest" description="Disordered" evidence="4">
    <location>
        <begin position="233"/>
        <end position="254"/>
    </location>
</feature>
<accession>A0A8D8WGE5</accession>
<sequence length="759" mass="80870">MHTYFYTRRRARNIPSSSSSSSPSTTSNTDPASPSQPCPPLAPLSQSNKPPTNNSTSSSSSSIQSSSSSGGTNQASSPGDSVQSASSASLVDGTSVVVNGGISNSINMSSAGDTSDQTYKENIAKQSLMLVDLLEKSISDRDPPTINGAISRIGEKGLDLFTSIDSKTRLSQQQQAQSNTSPAATVTTNVNSTSGMISNVNNTPNVNNIITSVNNSSGVIRRVSTELEARSNMNNAGKANGTTTTTTNLPPVKQNGADQQVVGLKRPRPHDGGDANEQPVVKKVYVNGDINLPPVEEQDENNVKASSTAANLYAALAADVLEDEDIVEVTPAGLQQTIPPAQQPSQPQPGQNIIMTTGGGGPASGPGGGGRQQILVTGGTGGLPQRLQMMGQHYVVTQQPQLVQGHSGQTVLVAQTGGQQGGPGAKTIIILQPSSSASPSPNTLSSNKTSIPPSTTITTNTNQKVIVSVPPLGANAPGTPSNPAGHTSVVHRTPIRPQPGVMSSNSPATTVIKQVPDTRPPRPPSGFQQQFLQSQKLLQQQPSQPSPQQQQQPLPGQFICEWRGCMRNFKSANEVYMHACECHCPVTPSQEIQCLWERCDAMRRKRFSHMTHLYDRHCNPDVLKMMAVRRKQLSLSGKTEIPPPTAPAPHPGYAPNAAFNAIKRHALEFVNPKELQQRVVKAQEPTPRPFDQDENEGPVTKSIRLTSSLILRNLVIYSNTCRRHLISYEPHLASVALSNVESSKTIAQVLFDMNDTQNR</sequence>
<evidence type="ECO:0000256" key="3">
    <source>
        <dbReference type="ARBA" id="ARBA00023242"/>
    </source>
</evidence>
<dbReference type="InterPro" id="IPR013087">
    <property type="entry name" value="Znf_C2H2_type"/>
</dbReference>
<dbReference type="PANTHER" id="PTHR22970:SF14">
    <property type="entry name" value="AT-RICH INTERACTIVE DOMAIN-CONTAINING PROTEIN 2"/>
    <property type="match status" value="1"/>
</dbReference>
<feature type="region of interest" description="Disordered" evidence="4">
    <location>
        <begin position="472"/>
        <end position="507"/>
    </location>
</feature>
<feature type="region of interest" description="Disordered" evidence="4">
    <location>
        <begin position="337"/>
        <end position="372"/>
    </location>
</feature>
<evidence type="ECO:0000256" key="1">
    <source>
        <dbReference type="ARBA" id="ARBA00023015"/>
    </source>
</evidence>
<dbReference type="PROSITE" id="PS00028">
    <property type="entry name" value="ZINC_FINGER_C2H2_1"/>
    <property type="match status" value="1"/>
</dbReference>
<keyword evidence="2" id="KW-0804">Transcription</keyword>